<comment type="caution">
    <text evidence="9">The sequence shown here is derived from an EMBL/GenBank/DDBJ whole genome shotgun (WGS) entry which is preliminary data.</text>
</comment>
<dbReference type="InterPro" id="IPR015590">
    <property type="entry name" value="Aldehyde_DH_dom"/>
</dbReference>
<dbReference type="PROSITE" id="PS00070">
    <property type="entry name" value="ALDEHYDE_DEHYDR_CYS"/>
    <property type="match status" value="1"/>
</dbReference>
<proteinExistence type="inferred from homology"/>
<gene>
    <name evidence="9" type="ORF">C0W93_16180</name>
</gene>
<dbReference type="PIRSF" id="PIRSF036492">
    <property type="entry name" value="ALDH"/>
    <property type="match status" value="1"/>
</dbReference>
<sequence>MGKPLDHYLKQQKSAFLSNPMPDLQSRLADLEKILELVQSHQSEICAAIGKDFGQRSATETALLEVFTSIEGIKYTRKYLSRWMKVQKRHTSIWFKPAKNRLLPQPVGVVGIIVPWNYPLFLAIAPLVAAIAAGNRVMVKMSENSQHLCQLLQGLFAQSFNEDQICFIAEEGETGKAFSQLALDHLVFTGSSTTGKAVMANAAKNLVPVTLELGGKSPAIVADDYDLAKAMQRILGGKAYNSGQTCVAPDYLYVPEHRLNDVIKHAKKIMAKRFTDIQHPDYTSIIDDTAFARLVDTLEDAKEKGAEIHNLIPNAEPDDKNRKFPLHLVTNVNETMLVMQREIFGPILPIKTYQSIDEVVAEINAGERPLALYLFTNDKALQQTVIDQTRSGGVTINDVMVHVAQDDLPFGGIGNSGIGHYHGREGFERLSKMRPVMYQGSVSSLKLLYSPYSSIGKRMINYITNRKLGKYQ</sequence>
<dbReference type="SUPFAM" id="SSF53720">
    <property type="entry name" value="ALDH-like"/>
    <property type="match status" value="1"/>
</dbReference>
<keyword evidence="3" id="KW-0520">NAD</keyword>
<dbReference type="Pfam" id="PF00171">
    <property type="entry name" value="Aldedh"/>
    <property type="match status" value="1"/>
</dbReference>
<evidence type="ECO:0000259" key="8">
    <source>
        <dbReference type="Pfam" id="PF00171"/>
    </source>
</evidence>
<evidence type="ECO:0000313" key="10">
    <source>
        <dbReference type="Proteomes" id="UP000240530"/>
    </source>
</evidence>
<dbReference type="CDD" id="cd07133">
    <property type="entry name" value="ALDH_CALDH_CalB"/>
    <property type="match status" value="1"/>
</dbReference>
<dbReference type="InterPro" id="IPR016163">
    <property type="entry name" value="Ald_DH_C"/>
</dbReference>
<dbReference type="InterPro" id="IPR012394">
    <property type="entry name" value="Aldehyde_DH_NAD(P)"/>
</dbReference>
<dbReference type="PANTHER" id="PTHR43570">
    <property type="entry name" value="ALDEHYDE DEHYDROGENASE"/>
    <property type="match status" value="1"/>
</dbReference>
<dbReference type="InterPro" id="IPR016161">
    <property type="entry name" value="Ald_DH/histidinol_DH"/>
</dbReference>
<evidence type="ECO:0000256" key="5">
    <source>
        <dbReference type="PIRSR" id="PIRSR036492-1"/>
    </source>
</evidence>
<keyword evidence="2 4" id="KW-0560">Oxidoreductase</keyword>
<evidence type="ECO:0000256" key="3">
    <source>
        <dbReference type="ARBA" id="ARBA00023027"/>
    </source>
</evidence>
<dbReference type="InterPro" id="IPR016160">
    <property type="entry name" value="Ald_DH_CS_CYS"/>
</dbReference>
<dbReference type="Proteomes" id="UP000240530">
    <property type="component" value="Unassembled WGS sequence"/>
</dbReference>
<dbReference type="PROSITE" id="PS00687">
    <property type="entry name" value="ALDEHYDE_DEHYDR_GLU"/>
    <property type="match status" value="1"/>
</dbReference>
<evidence type="ECO:0000313" key="9">
    <source>
        <dbReference type="EMBL" id="PSV09209.1"/>
    </source>
</evidence>
<dbReference type="AlphaFoldDB" id="A0A2T3KS88"/>
<evidence type="ECO:0000256" key="7">
    <source>
        <dbReference type="RuleBase" id="RU003345"/>
    </source>
</evidence>
<feature type="active site" evidence="5">
    <location>
        <position position="246"/>
    </location>
</feature>
<dbReference type="GO" id="GO:0006081">
    <property type="term" value="P:aldehyde metabolic process"/>
    <property type="evidence" value="ECO:0007669"/>
    <property type="project" value="InterPro"/>
</dbReference>
<comment type="similarity">
    <text evidence="1 4 7">Belongs to the aldehyde dehydrogenase family.</text>
</comment>
<evidence type="ECO:0000256" key="1">
    <source>
        <dbReference type="ARBA" id="ARBA00009986"/>
    </source>
</evidence>
<name>A0A2T3KS88_PHOLD</name>
<dbReference type="Gene3D" id="3.40.309.10">
    <property type="entry name" value="Aldehyde Dehydrogenase, Chain A, domain 2"/>
    <property type="match status" value="1"/>
</dbReference>
<dbReference type="EMBL" id="PYNS01000021">
    <property type="protein sequence ID" value="PSV09209.1"/>
    <property type="molecule type" value="Genomic_DNA"/>
</dbReference>
<dbReference type="RefSeq" id="WP_107185724.1">
    <property type="nucleotide sequence ID" value="NZ_CP131574.1"/>
</dbReference>
<dbReference type="InterPro" id="IPR016162">
    <property type="entry name" value="Ald_DH_N"/>
</dbReference>
<protein>
    <recommendedName>
        <fullName evidence="4">Aldehyde dehydrogenase</fullName>
    </recommendedName>
</protein>
<dbReference type="Gene3D" id="3.40.605.10">
    <property type="entry name" value="Aldehyde Dehydrogenase, Chain A, domain 1"/>
    <property type="match status" value="1"/>
</dbReference>
<dbReference type="InterPro" id="IPR029510">
    <property type="entry name" value="Ald_DH_CS_GLU"/>
</dbReference>
<evidence type="ECO:0000256" key="4">
    <source>
        <dbReference type="PIRNR" id="PIRNR036492"/>
    </source>
</evidence>
<feature type="active site" evidence="5 6">
    <location>
        <position position="212"/>
    </location>
</feature>
<dbReference type="GO" id="GO:0005737">
    <property type="term" value="C:cytoplasm"/>
    <property type="evidence" value="ECO:0007669"/>
    <property type="project" value="TreeGrafter"/>
</dbReference>
<accession>A0A2T3KS88</accession>
<organism evidence="9 10">
    <name type="scientific">Photobacterium leiognathi subsp. mandapamensis</name>
    <name type="common">Photobacterium mandapamensis</name>
    <dbReference type="NCBI Taxonomy" id="48408"/>
    <lineage>
        <taxon>Bacteria</taxon>
        <taxon>Pseudomonadati</taxon>
        <taxon>Pseudomonadota</taxon>
        <taxon>Gammaproteobacteria</taxon>
        <taxon>Vibrionales</taxon>
        <taxon>Vibrionaceae</taxon>
        <taxon>Photobacterium</taxon>
    </lineage>
</organism>
<dbReference type="GO" id="GO:0004029">
    <property type="term" value="F:aldehyde dehydrogenase (NAD+) activity"/>
    <property type="evidence" value="ECO:0007669"/>
    <property type="project" value="TreeGrafter"/>
</dbReference>
<feature type="domain" description="Aldehyde dehydrogenase" evidence="8">
    <location>
        <begin position="21"/>
        <end position="434"/>
    </location>
</feature>
<reference evidence="9 10" key="1">
    <citation type="submission" date="2018-03" db="EMBL/GenBank/DDBJ databases">
        <title>Whole genome sequencing of Histamine producing bacteria.</title>
        <authorList>
            <person name="Butler K."/>
        </authorList>
    </citation>
    <scope>NUCLEOTIDE SEQUENCE [LARGE SCALE GENOMIC DNA]</scope>
    <source>
        <strain evidence="9 10">Res.4.1</strain>
    </source>
</reference>
<dbReference type="PANTHER" id="PTHR43570:SF20">
    <property type="entry name" value="ALDEHYDE DEHYDROGENASE ALDX-RELATED"/>
    <property type="match status" value="1"/>
</dbReference>
<evidence type="ECO:0000256" key="6">
    <source>
        <dbReference type="PROSITE-ProRule" id="PRU10007"/>
    </source>
</evidence>
<evidence type="ECO:0000256" key="2">
    <source>
        <dbReference type="ARBA" id="ARBA00023002"/>
    </source>
</evidence>